<accession>A0A0P1N0K4</accession>
<dbReference type="AlphaFoldDB" id="A0A0P1NYM6"/>
<sequence length="215" mass="25117">MKRFGLFIFFLSILLALILFVLVEKKQEFIETEKASAPYTVEYVKNLIYNSSFEVGRGDKADGWIFIGSSEKVYFERDPIERFDGKFTANITSDDHFAKAFLAQEVKDFPKEKKFILYGAVKTYGVDTAFLRIEVYDTLGNLKSFNSTDFLNGTNDWKVYTCALIVGKDAEKIEVKCVLFGKGRAWFDDVELVAVKYEEKDYPFWWRYWTRQFAK</sequence>
<accession>A0A0P1LXR8</accession>
<dbReference type="Gene3D" id="2.60.120.260">
    <property type="entry name" value="Galactose-binding domain-like"/>
    <property type="match status" value="1"/>
</dbReference>
<organism evidence="1 2">
    <name type="scientific">Candidatus Kryptonium thompsonii</name>
    <dbReference type="NCBI Taxonomy" id="1633631"/>
    <lineage>
        <taxon>Bacteria</taxon>
        <taxon>Pseudomonadati</taxon>
        <taxon>Candidatus Kryptoniota</taxon>
        <taxon>Candidatus Kryptonium</taxon>
    </lineage>
</organism>
<evidence type="ECO:0000313" key="2">
    <source>
        <dbReference type="Proteomes" id="UP000182011"/>
    </source>
</evidence>
<accession>A0A0S4N6X8</accession>
<dbReference type="OrthoDB" id="9810066at2"/>
<accession>A0A0P1LVN4</accession>
<proteinExistence type="predicted"/>
<accession>A0A0P1MI59</accession>
<dbReference type="RefSeq" id="WP_047134474.1">
    <property type="nucleotide sequence ID" value="NZ_CZVJ01000020.1"/>
</dbReference>
<accession>A0A0P1LBC8</accession>
<protein>
    <submittedName>
        <fullName evidence="1">Uncharacterized protein</fullName>
    </submittedName>
</protein>
<accession>A0A0P1P7L6</accession>
<accession>A0A0P1M723</accession>
<accession>A0A0P1NYM6</accession>
<dbReference type="Proteomes" id="UP000182011">
    <property type="component" value="Unassembled WGS sequence"/>
</dbReference>
<accession>A0A0P1LSY9</accession>
<reference evidence="1 2" key="1">
    <citation type="submission" date="2015-11" db="EMBL/GenBank/DDBJ databases">
        <authorList>
            <person name="Zhang Y."/>
            <person name="Guo Z."/>
        </authorList>
    </citation>
    <scope>NUCLEOTIDE SEQUENCE [LARGE SCALE GENOMIC DNA]</scope>
    <source>
        <strain evidence="1">JGI-4</strain>
    </source>
</reference>
<gene>
    <name evidence="1" type="ORF">JGI4_01582</name>
</gene>
<name>A0A0P1NYM6_9BACT</name>
<dbReference type="EMBL" id="FAOP01000006">
    <property type="protein sequence ID" value="CUU06704.1"/>
    <property type="molecule type" value="Genomic_DNA"/>
</dbReference>
<evidence type="ECO:0000313" key="1">
    <source>
        <dbReference type="EMBL" id="CUU06704.1"/>
    </source>
</evidence>
<dbReference type="STRING" id="1633631.GCA_001442925_01577"/>